<gene>
    <name evidence="1" type="ORF">GpartN1_g237.t1</name>
</gene>
<name>A0A9C7PRE5_9RHOD</name>
<organism evidence="1 2">
    <name type="scientific">Galdieria partita</name>
    <dbReference type="NCBI Taxonomy" id="83374"/>
    <lineage>
        <taxon>Eukaryota</taxon>
        <taxon>Rhodophyta</taxon>
        <taxon>Bangiophyceae</taxon>
        <taxon>Galdieriales</taxon>
        <taxon>Galdieriaceae</taxon>
        <taxon>Galdieria</taxon>
    </lineage>
</organism>
<evidence type="ECO:0000313" key="1">
    <source>
        <dbReference type="EMBL" id="GJQ08446.1"/>
    </source>
</evidence>
<proteinExistence type="predicted"/>
<protein>
    <submittedName>
        <fullName evidence="1">Uncharacterized protein</fullName>
    </submittedName>
</protein>
<dbReference type="AlphaFoldDB" id="A0A9C7PRE5"/>
<dbReference type="EMBL" id="BQMJ01000002">
    <property type="protein sequence ID" value="GJQ08446.1"/>
    <property type="molecule type" value="Genomic_DNA"/>
</dbReference>
<evidence type="ECO:0000313" key="2">
    <source>
        <dbReference type="Proteomes" id="UP001061958"/>
    </source>
</evidence>
<keyword evidence="2" id="KW-1185">Reference proteome</keyword>
<reference evidence="1" key="1">
    <citation type="journal article" date="2022" name="Proc. Natl. Acad. Sci. U.S.A.">
        <title>Life cycle and functional genomics of the unicellular red alga Galdieria for elucidating algal and plant evolution and industrial use.</title>
        <authorList>
            <person name="Hirooka S."/>
            <person name="Itabashi T."/>
            <person name="Ichinose T.M."/>
            <person name="Onuma R."/>
            <person name="Fujiwara T."/>
            <person name="Yamashita S."/>
            <person name="Jong L.W."/>
            <person name="Tomita R."/>
            <person name="Iwane A.H."/>
            <person name="Miyagishima S.Y."/>
        </authorList>
    </citation>
    <scope>NUCLEOTIDE SEQUENCE</scope>
    <source>
        <strain evidence="1">NBRC 102759</strain>
    </source>
</reference>
<dbReference type="Proteomes" id="UP001061958">
    <property type="component" value="Unassembled WGS sequence"/>
</dbReference>
<reference evidence="1" key="2">
    <citation type="submission" date="2022-01" db="EMBL/GenBank/DDBJ databases">
        <authorList>
            <person name="Hirooka S."/>
            <person name="Miyagishima S.Y."/>
        </authorList>
    </citation>
    <scope>NUCLEOTIDE SEQUENCE</scope>
    <source>
        <strain evidence="1">NBRC 102759</strain>
    </source>
</reference>
<dbReference type="OrthoDB" id="10277990at2759"/>
<dbReference type="Gene3D" id="1.20.910.10">
    <property type="entry name" value="Heme oxygenase-like"/>
    <property type="match status" value="1"/>
</dbReference>
<dbReference type="InterPro" id="IPR016084">
    <property type="entry name" value="Haem_Oase-like_multi-hlx"/>
</dbReference>
<comment type="caution">
    <text evidence="1">The sequence shown here is derived from an EMBL/GenBank/DDBJ whole genome shotgun (WGS) entry which is preliminary data.</text>
</comment>
<accession>A0A9C7PRE5</accession>
<sequence length="323" mass="37490">MDDILAVLKQVEEEKILECSTTEEFYDSLLNIGCRSRAADHPYFHGMRGGTLPNVLLAICDYAFQKSSLHNHFKEARGVSEEDCTQTQPLRAIRMETPKAAPILINLEQRSISVVDAKYEDLFGRFLKALEREAGPEGLAMLPQVNVGKYFGEEFGKLLESENFLFLLGVLSIRTFPIIHTVYRYILEALKKYTRLSPREYFFYQLGSELETPLYGYLKEKVCNVCKTREDRWEVSKGFAHAAACQSRYWDRLYRRALGYPRNRWKDTDRLEIPISPVSRFNQLKSRLLQHRFDHSDLEILPEESPEHPCLFSNIYSLEKPSA</sequence>